<proteinExistence type="predicted"/>
<dbReference type="InterPro" id="IPR013078">
    <property type="entry name" value="His_Pase_superF_clade-1"/>
</dbReference>
<comment type="caution">
    <text evidence="1">The sequence shown here is derived from an EMBL/GenBank/DDBJ whole genome shotgun (WGS) entry which is preliminary data.</text>
</comment>
<dbReference type="InterPro" id="IPR029033">
    <property type="entry name" value="His_PPase_superfam"/>
</dbReference>
<dbReference type="Gene3D" id="3.40.50.1240">
    <property type="entry name" value="Phosphoglycerate mutase-like"/>
    <property type="match status" value="1"/>
</dbReference>
<dbReference type="Pfam" id="PF00300">
    <property type="entry name" value="His_Phos_1"/>
    <property type="match status" value="1"/>
</dbReference>
<sequence length="161" mass="18062">MKQVYLIRHAKAEKVFSGFSDFERTLSQKGIFDATRLGGALKQKKVHFDKLYFSPALRTTQTAELLQEQMSLSTGIMEEVPMIYNSSAASLYRFLCQLNDQENVVGIVGHNPALTHFLEFITCEEGIHFPTSGCVQVQFDVSGWEEIMQGLGEIKSMEGMG</sequence>
<evidence type="ECO:0000313" key="2">
    <source>
        <dbReference type="Proteomes" id="UP001500298"/>
    </source>
</evidence>
<protein>
    <submittedName>
        <fullName evidence="1">Phosphohistidine phosphatase SixA</fullName>
    </submittedName>
</protein>
<dbReference type="RefSeq" id="WP_345373429.1">
    <property type="nucleotide sequence ID" value="NZ_BAABJX010000048.1"/>
</dbReference>
<dbReference type="CDD" id="cd07067">
    <property type="entry name" value="HP_PGM_like"/>
    <property type="match status" value="1"/>
</dbReference>
<gene>
    <name evidence="1" type="primary">sixA</name>
    <name evidence="1" type="ORF">GCM10023331_31100</name>
</gene>
<name>A0ABP9DFI0_9BACT</name>
<accession>A0ABP9DFI0</accession>
<organism evidence="1 2">
    <name type="scientific">Algivirga pacifica</name>
    <dbReference type="NCBI Taxonomy" id="1162670"/>
    <lineage>
        <taxon>Bacteria</taxon>
        <taxon>Pseudomonadati</taxon>
        <taxon>Bacteroidota</taxon>
        <taxon>Cytophagia</taxon>
        <taxon>Cytophagales</taxon>
        <taxon>Flammeovirgaceae</taxon>
        <taxon>Algivirga</taxon>
    </lineage>
</organism>
<dbReference type="Proteomes" id="UP001500298">
    <property type="component" value="Unassembled WGS sequence"/>
</dbReference>
<reference evidence="2" key="1">
    <citation type="journal article" date="2019" name="Int. J. Syst. Evol. Microbiol.">
        <title>The Global Catalogue of Microorganisms (GCM) 10K type strain sequencing project: providing services to taxonomists for standard genome sequencing and annotation.</title>
        <authorList>
            <consortium name="The Broad Institute Genomics Platform"/>
            <consortium name="The Broad Institute Genome Sequencing Center for Infectious Disease"/>
            <person name="Wu L."/>
            <person name="Ma J."/>
        </authorList>
    </citation>
    <scope>NUCLEOTIDE SEQUENCE [LARGE SCALE GENOMIC DNA]</scope>
    <source>
        <strain evidence="2">JCM 18326</strain>
    </source>
</reference>
<dbReference type="SUPFAM" id="SSF53254">
    <property type="entry name" value="Phosphoglycerate mutase-like"/>
    <property type="match status" value="1"/>
</dbReference>
<keyword evidence="2" id="KW-1185">Reference proteome</keyword>
<evidence type="ECO:0000313" key="1">
    <source>
        <dbReference type="EMBL" id="GAA4843913.1"/>
    </source>
</evidence>
<dbReference type="EMBL" id="BAABJX010000048">
    <property type="protein sequence ID" value="GAA4843913.1"/>
    <property type="molecule type" value="Genomic_DNA"/>
</dbReference>